<accession>A0AA38NZF8</accession>
<evidence type="ECO:0000256" key="1">
    <source>
        <dbReference type="SAM" id="Phobius"/>
    </source>
</evidence>
<dbReference type="Proteomes" id="UP001163846">
    <property type="component" value="Unassembled WGS sequence"/>
</dbReference>
<keyword evidence="1" id="KW-1133">Transmembrane helix</keyword>
<gene>
    <name evidence="2" type="ORF">F5878DRAFT_645922</name>
</gene>
<feature type="transmembrane region" description="Helical" evidence="1">
    <location>
        <begin position="149"/>
        <end position="170"/>
    </location>
</feature>
<keyword evidence="1" id="KW-0812">Transmembrane</keyword>
<keyword evidence="3" id="KW-1185">Reference proteome</keyword>
<dbReference type="AlphaFoldDB" id="A0AA38NZF8"/>
<keyword evidence="1" id="KW-0472">Membrane</keyword>
<comment type="caution">
    <text evidence="2">The sequence shown here is derived from an EMBL/GenBank/DDBJ whole genome shotgun (WGS) entry which is preliminary data.</text>
</comment>
<feature type="transmembrane region" description="Helical" evidence="1">
    <location>
        <begin position="52"/>
        <end position="69"/>
    </location>
</feature>
<evidence type="ECO:0000313" key="3">
    <source>
        <dbReference type="Proteomes" id="UP001163846"/>
    </source>
</evidence>
<reference evidence="2" key="1">
    <citation type="submission" date="2022-08" db="EMBL/GenBank/DDBJ databases">
        <authorList>
            <consortium name="DOE Joint Genome Institute"/>
            <person name="Min B."/>
            <person name="Riley R."/>
            <person name="Sierra-Patev S."/>
            <person name="Naranjo-Ortiz M."/>
            <person name="Looney B."/>
            <person name="Konkel Z."/>
            <person name="Slot J.C."/>
            <person name="Sakamoto Y."/>
            <person name="Steenwyk J.L."/>
            <person name="Rokas A."/>
            <person name="Carro J."/>
            <person name="Camarero S."/>
            <person name="Ferreira P."/>
            <person name="Molpeceres G."/>
            <person name="Ruiz-Duenas F.J."/>
            <person name="Serrano A."/>
            <person name="Henrissat B."/>
            <person name="Drula E."/>
            <person name="Hughes K.W."/>
            <person name="Mata J.L."/>
            <person name="Ishikawa N.K."/>
            <person name="Vargas-Isla R."/>
            <person name="Ushijima S."/>
            <person name="Smith C.A."/>
            <person name="Ahrendt S."/>
            <person name="Andreopoulos W."/>
            <person name="He G."/>
            <person name="Labutti K."/>
            <person name="Lipzen A."/>
            <person name="Ng V."/>
            <person name="Sandor L."/>
            <person name="Barry K."/>
            <person name="Martinez A.T."/>
            <person name="Xiao Y."/>
            <person name="Gibbons J.G."/>
            <person name="Terashima K."/>
            <person name="Hibbett D.S."/>
            <person name="Grigoriev I.V."/>
        </authorList>
    </citation>
    <scope>NUCLEOTIDE SEQUENCE</scope>
    <source>
        <strain evidence="2">TFB9207</strain>
    </source>
</reference>
<name>A0AA38NZF8_9AGAR</name>
<organism evidence="2 3">
    <name type="scientific">Lentinula raphanica</name>
    <dbReference type="NCBI Taxonomy" id="153919"/>
    <lineage>
        <taxon>Eukaryota</taxon>
        <taxon>Fungi</taxon>
        <taxon>Dikarya</taxon>
        <taxon>Basidiomycota</taxon>
        <taxon>Agaricomycotina</taxon>
        <taxon>Agaricomycetes</taxon>
        <taxon>Agaricomycetidae</taxon>
        <taxon>Agaricales</taxon>
        <taxon>Marasmiineae</taxon>
        <taxon>Omphalotaceae</taxon>
        <taxon>Lentinula</taxon>
    </lineage>
</organism>
<protein>
    <submittedName>
        <fullName evidence="2">Uncharacterized protein</fullName>
    </submittedName>
</protein>
<dbReference type="EMBL" id="MU806691">
    <property type="protein sequence ID" value="KAJ3833467.1"/>
    <property type="molecule type" value="Genomic_DNA"/>
</dbReference>
<evidence type="ECO:0000313" key="2">
    <source>
        <dbReference type="EMBL" id="KAJ3833467.1"/>
    </source>
</evidence>
<proteinExistence type="predicted"/>
<sequence>MVSRSMWHASPPSQVCFFAGQRPFALFSRLSPRYPERKLDDSYRFRQTFTAPYFYFQTFVCNFFVRITLRRPKRKLDDSYQFRQTFATRHFTRFMNFELSLVRLTVLDEHSTFSDTPSHISSFKKLEFELFAALLNNSNMFFCPLKRPFAIAFASLFIFGSISVTLSVAIPASDVSSSGLVRAHVPPKISATVSFPTDDVQDAYPLFLNETDLDALQKLVVEKIAKDIQHLLQNNKLSTLEGKDLGVAKESQLRIFRKISERRYIVPYDVEIAGKKFQGMTLEMWNVDKDGIPVNPKARLCRSGYVEKHKDPKLILKAELIQESLQPLLEIASRSKFVIVTFTEKASKALKPVQLEDIYEGMLNTLRAFTDLIVVDIIKSLGHNQLLATDVKFEGLPSVLESSKRYAVAYELKHMMSGYSGGQLEVLKQERKEIANKKKNVSRGQVRRFKDPSDEAGSVHILKPVEQVEYFGFACFVYMFMNAAVFLHVDGYSEEVIEHDVKIIEAHFDKNGASRKQPVSTIEFEKGGLND</sequence>